<dbReference type="eggNOG" id="arCOG05058">
    <property type="taxonomic scope" value="Archaea"/>
</dbReference>
<accession>D5VRG0</accession>
<dbReference type="InterPro" id="IPR025714">
    <property type="entry name" value="Methyltranfer_dom"/>
</dbReference>
<dbReference type="Gene3D" id="3.40.50.150">
    <property type="entry name" value="Vaccinia Virus protein VP39"/>
    <property type="match status" value="1"/>
</dbReference>
<keyword evidence="3" id="KW-1185">Reference proteome</keyword>
<name>D5VRG0_METIM</name>
<protein>
    <recommendedName>
        <fullName evidence="1">Methyltransferase domain-containing protein</fullName>
    </recommendedName>
</protein>
<dbReference type="OrthoDB" id="182741at2157"/>
<evidence type="ECO:0000313" key="2">
    <source>
        <dbReference type="EMBL" id="ADG13163.1"/>
    </source>
</evidence>
<dbReference type="Proteomes" id="UP000002061">
    <property type="component" value="Chromosome"/>
</dbReference>
<dbReference type="Pfam" id="PF13847">
    <property type="entry name" value="Methyltransf_31"/>
    <property type="match status" value="1"/>
</dbReference>
<feature type="domain" description="Methyltransferase" evidence="1">
    <location>
        <begin position="202"/>
        <end position="307"/>
    </location>
</feature>
<dbReference type="STRING" id="573063.Metin_0493"/>
<dbReference type="KEGG" id="mif:Metin_0493"/>
<dbReference type="CDD" id="cd02440">
    <property type="entry name" value="AdoMet_MTases"/>
    <property type="match status" value="1"/>
</dbReference>
<evidence type="ECO:0000313" key="3">
    <source>
        <dbReference type="Proteomes" id="UP000002061"/>
    </source>
</evidence>
<dbReference type="PANTHER" id="PTHR43861">
    <property type="entry name" value="TRANS-ACONITATE 2-METHYLTRANSFERASE-RELATED"/>
    <property type="match status" value="1"/>
</dbReference>
<dbReference type="AlphaFoldDB" id="D5VRG0"/>
<organism evidence="2 3">
    <name type="scientific">Methanocaldococcus infernus (strain DSM 11812 / JCM 15783 / ME)</name>
    <dbReference type="NCBI Taxonomy" id="573063"/>
    <lineage>
        <taxon>Archaea</taxon>
        <taxon>Methanobacteriati</taxon>
        <taxon>Methanobacteriota</taxon>
        <taxon>Methanomada group</taxon>
        <taxon>Methanococci</taxon>
        <taxon>Methanococcales</taxon>
        <taxon>Methanocaldococcaceae</taxon>
        <taxon>Methanocaldococcus</taxon>
    </lineage>
</organism>
<dbReference type="RefSeq" id="WP_013099909.1">
    <property type="nucleotide sequence ID" value="NC_014122.1"/>
</dbReference>
<sequence>MKLFIDVNAAVDHVDSDLKEIKEEDVKTIINEVLSEVLPEDMLLKKKIEFLNTTIEYLNYNLLSTFIKQGIEYGILTLIDRYNPTMEELYSLIKYPNKDFVINYVNTAIKLNILKEEDNKIKVNENFEIKIKMPKFGKIINDYIMKYNYITYITRYALISYNHPKICINFKKDPDIWDMILGSNYFNLHREVALELLKIENDSYILDVGCGSRSPAFFIKHIFPKGFYMGVDISKGLLEIAKNRIKRNGLDCYELKCMDFSVAIPKEKYDYVICSHVLKYAPSIKIFLNKMMKALRPGGKIYLAEEFILDKDDNIYVEVFEFYNKLNNRFMRYYSLEEIKDILERLGYDTKIERAGKGIVIIEKI</sequence>
<dbReference type="GeneID" id="9131498"/>
<dbReference type="HOGENOM" id="CLU_052780_0_0_2"/>
<dbReference type="EMBL" id="CP002009">
    <property type="protein sequence ID" value="ADG13163.1"/>
    <property type="molecule type" value="Genomic_DNA"/>
</dbReference>
<proteinExistence type="predicted"/>
<gene>
    <name evidence="2" type="ordered locus">Metin_0493</name>
</gene>
<dbReference type="SUPFAM" id="SSF53335">
    <property type="entry name" value="S-adenosyl-L-methionine-dependent methyltransferases"/>
    <property type="match status" value="1"/>
</dbReference>
<reference evidence="2" key="1">
    <citation type="submission" date="2010-04" db="EMBL/GenBank/DDBJ databases">
        <title>Complete sequence of Methanocaldococcus infernus ME.</title>
        <authorList>
            <consortium name="US DOE Joint Genome Institute"/>
            <person name="Lucas S."/>
            <person name="Copeland A."/>
            <person name="Lapidus A."/>
            <person name="Cheng J.-F."/>
            <person name="Bruce D."/>
            <person name="Goodwin L."/>
            <person name="Pitluck S."/>
            <person name="Munk A.C."/>
            <person name="Detter J.C."/>
            <person name="Han C."/>
            <person name="Tapia R."/>
            <person name="Land M."/>
            <person name="Hauser L."/>
            <person name="Kyrpides N."/>
            <person name="Mikhailova N."/>
            <person name="Sieprawska-Lupa M."/>
            <person name="Whitman W.B."/>
            <person name="Woyke T."/>
        </authorList>
    </citation>
    <scope>NUCLEOTIDE SEQUENCE [LARGE SCALE GENOMIC DNA]</scope>
    <source>
        <strain evidence="2">ME</strain>
    </source>
</reference>
<dbReference type="InterPro" id="IPR029063">
    <property type="entry name" value="SAM-dependent_MTases_sf"/>
</dbReference>
<evidence type="ECO:0000259" key="1">
    <source>
        <dbReference type="Pfam" id="PF13847"/>
    </source>
</evidence>